<dbReference type="Gene3D" id="1.20.120.1240">
    <property type="entry name" value="Dynamin, middle domain"/>
    <property type="match status" value="1"/>
</dbReference>
<organism evidence="4 5">
    <name type="scientific">Aspergillus terreus</name>
    <dbReference type="NCBI Taxonomy" id="33178"/>
    <lineage>
        <taxon>Eukaryota</taxon>
        <taxon>Fungi</taxon>
        <taxon>Dikarya</taxon>
        <taxon>Ascomycota</taxon>
        <taxon>Pezizomycotina</taxon>
        <taxon>Eurotiomycetes</taxon>
        <taxon>Eurotiomycetidae</taxon>
        <taxon>Eurotiales</taxon>
        <taxon>Aspergillaceae</taxon>
        <taxon>Aspergillus</taxon>
        <taxon>Aspergillus subgen. Circumdati</taxon>
    </lineage>
</organism>
<dbReference type="InterPro" id="IPR045063">
    <property type="entry name" value="Dynamin_N"/>
</dbReference>
<dbReference type="GO" id="GO:0006897">
    <property type="term" value="P:endocytosis"/>
    <property type="evidence" value="ECO:0007669"/>
    <property type="project" value="TreeGrafter"/>
</dbReference>
<name>A0A5M3ZBX8_ASPTE</name>
<dbReference type="PANTHER" id="PTHR11566:SF21">
    <property type="entry name" value="DYNAMIN RELATED PROTEIN 1, ISOFORM A"/>
    <property type="match status" value="1"/>
</dbReference>
<dbReference type="GO" id="GO:0003924">
    <property type="term" value="F:GTPase activity"/>
    <property type="evidence" value="ECO:0007669"/>
    <property type="project" value="InterPro"/>
</dbReference>
<keyword evidence="1" id="KW-0547">Nucleotide-binding</keyword>
<dbReference type="GO" id="GO:0005739">
    <property type="term" value="C:mitochondrion"/>
    <property type="evidence" value="ECO:0007669"/>
    <property type="project" value="TreeGrafter"/>
</dbReference>
<dbReference type="SUPFAM" id="SSF52540">
    <property type="entry name" value="P-loop containing nucleoside triphosphate hydrolases"/>
    <property type="match status" value="1"/>
</dbReference>
<dbReference type="GO" id="GO:0016559">
    <property type="term" value="P:peroxisome fission"/>
    <property type="evidence" value="ECO:0007669"/>
    <property type="project" value="TreeGrafter"/>
</dbReference>
<dbReference type="GO" id="GO:0005874">
    <property type="term" value="C:microtubule"/>
    <property type="evidence" value="ECO:0007669"/>
    <property type="project" value="TreeGrafter"/>
</dbReference>
<dbReference type="InterPro" id="IPR030381">
    <property type="entry name" value="G_DYNAMIN_dom"/>
</dbReference>
<dbReference type="SMART" id="SM00053">
    <property type="entry name" value="DYNc"/>
    <property type="match status" value="1"/>
</dbReference>
<dbReference type="Pfam" id="PF00350">
    <property type="entry name" value="Dynamin_N"/>
    <property type="match status" value="1"/>
</dbReference>
<dbReference type="InterPro" id="IPR020850">
    <property type="entry name" value="GED_dom"/>
</dbReference>
<keyword evidence="5" id="KW-1185">Reference proteome</keyword>
<dbReference type="InterPro" id="IPR022812">
    <property type="entry name" value="Dynamin"/>
</dbReference>
<evidence type="ECO:0000313" key="4">
    <source>
        <dbReference type="EMBL" id="GFF19046.1"/>
    </source>
</evidence>
<evidence type="ECO:0000256" key="1">
    <source>
        <dbReference type="ARBA" id="ARBA00022741"/>
    </source>
</evidence>
<dbReference type="InterPro" id="IPR001401">
    <property type="entry name" value="Dynamin_GTPase"/>
</dbReference>
<reference evidence="4 5" key="1">
    <citation type="submission" date="2020-01" db="EMBL/GenBank/DDBJ databases">
        <title>Aspergillus terreus IFO 6365 whole genome shotgun sequence.</title>
        <authorList>
            <person name="Kanamasa S."/>
            <person name="Takahashi H."/>
        </authorList>
    </citation>
    <scope>NUCLEOTIDE SEQUENCE [LARGE SCALE GENOMIC DNA]</scope>
    <source>
        <strain evidence="4 5">IFO 6365</strain>
    </source>
</reference>
<dbReference type="Pfam" id="PF01031">
    <property type="entry name" value="Dynamin_M"/>
    <property type="match status" value="1"/>
</dbReference>
<dbReference type="GO" id="GO:0000266">
    <property type="term" value="P:mitochondrial fission"/>
    <property type="evidence" value="ECO:0007669"/>
    <property type="project" value="TreeGrafter"/>
</dbReference>
<dbReference type="OrthoDB" id="415706at2759"/>
<dbReference type="PANTHER" id="PTHR11566">
    <property type="entry name" value="DYNAMIN"/>
    <property type="match status" value="1"/>
</dbReference>
<evidence type="ECO:0000256" key="2">
    <source>
        <dbReference type="ARBA" id="ARBA00023134"/>
    </source>
</evidence>
<dbReference type="Gene3D" id="3.40.50.300">
    <property type="entry name" value="P-loop containing nucleotide triphosphate hydrolases"/>
    <property type="match status" value="1"/>
</dbReference>
<evidence type="ECO:0000256" key="3">
    <source>
        <dbReference type="SAM" id="MobiDB-lite"/>
    </source>
</evidence>
<dbReference type="VEuPathDB" id="FungiDB:ATEG_07782"/>
<dbReference type="PROSITE" id="PS51388">
    <property type="entry name" value="GED"/>
    <property type="match status" value="1"/>
</dbReference>
<feature type="compositionally biased region" description="Acidic residues" evidence="3">
    <location>
        <begin position="446"/>
        <end position="455"/>
    </location>
</feature>
<keyword evidence="2" id="KW-0342">GTP-binding</keyword>
<dbReference type="CDD" id="cd08771">
    <property type="entry name" value="DLP_1"/>
    <property type="match status" value="1"/>
</dbReference>
<dbReference type="InterPro" id="IPR027417">
    <property type="entry name" value="P-loop_NTPase"/>
</dbReference>
<sequence length="736" mass="82797">MEPAPKQDWISLQLGGFQAGFGLQPSRTSERLNQIDQVRANGVGDHIALPQLVVCGDQSAGKSSVLERITGIPFPRQDGLCTRFPTEIIIRHDPAQSQATATIIPHQSRTKAHGSRLSDFRRQIEGFGGLPDVIHDAAQIMGIRSHGTQSEDAPAFSKDVLRLEIVGNTRLHLTIVDLPGLISVSENEQDVQLVHDLVDTYLESSRTIILAVVPASSDVDTQGIIQLARRFDRDGGRTVGIITKPDLINQGTESRVARLAKNMDRTKLKLGFFLLKNPSPAELEQGIGLAEHHKAEMDFFSSGQWKRETLDRSRIGVEKLRSFLQDLLDSHIEGELPKVREDIRSLLRAVDDELADIGTERSSPDQIRLYLMRISNDFHTLVRAGLEGAYSDTFFQAHDDEEDLTLRLRAAVHKANQNFANYMRQYGRKHRIVADLCDGPTAAVEDQSESDEEQSESGPAAEVEDQSEDHCQDGQVLVTEGEMSAWVQKVYNQTRGQELPGSHNQSFLRELFHVQSSCWESIARKHLRQTVHLVYEFTSSVLEFVVKDPVARQRLHQEITGTLEHNTQKADEELEKLLEDEARQPITYNHYYTDNIQKARHDRAKKHVEDALNGTLQGDRKGRFVFGSGELASMLADLQKRVMTDMTEQACSEARTDLDAYYKVAMKTFVDNVCRQVIERHILAKLPDAFNPMVVSTYAEEDLVRLGGESAQDRDGRHKARQLQQALQKSLRDLKT</sequence>
<evidence type="ECO:0000313" key="5">
    <source>
        <dbReference type="Proteomes" id="UP000452235"/>
    </source>
</evidence>
<protein>
    <submittedName>
        <fullName evidence="4">Dynamin family protein</fullName>
    </submittedName>
</protein>
<dbReference type="Proteomes" id="UP000452235">
    <property type="component" value="Unassembled WGS sequence"/>
</dbReference>
<comment type="caution">
    <text evidence="4">The sequence shown here is derived from an EMBL/GenBank/DDBJ whole genome shotgun (WGS) entry which is preliminary data.</text>
</comment>
<feature type="region of interest" description="Disordered" evidence="3">
    <location>
        <begin position="441"/>
        <end position="470"/>
    </location>
</feature>
<accession>A0A5M3ZBX8</accession>
<dbReference type="GO" id="GO:0016020">
    <property type="term" value="C:membrane"/>
    <property type="evidence" value="ECO:0007669"/>
    <property type="project" value="TreeGrafter"/>
</dbReference>
<dbReference type="FunFam" id="3.40.50.300:FF:001425">
    <property type="entry name" value="Dynamin GTPase, putative"/>
    <property type="match status" value="1"/>
</dbReference>
<dbReference type="AlphaFoldDB" id="A0A5M3ZBX8"/>
<proteinExistence type="predicted"/>
<dbReference type="GO" id="GO:0008017">
    <property type="term" value="F:microtubule binding"/>
    <property type="evidence" value="ECO:0007669"/>
    <property type="project" value="TreeGrafter"/>
</dbReference>
<dbReference type="GO" id="GO:0048312">
    <property type="term" value="P:intracellular distribution of mitochondria"/>
    <property type="evidence" value="ECO:0007669"/>
    <property type="project" value="TreeGrafter"/>
</dbReference>
<dbReference type="GO" id="GO:0005525">
    <property type="term" value="F:GTP binding"/>
    <property type="evidence" value="ECO:0007669"/>
    <property type="project" value="InterPro"/>
</dbReference>
<dbReference type="PRINTS" id="PR00195">
    <property type="entry name" value="DYNAMIN"/>
</dbReference>
<dbReference type="InterPro" id="IPR000375">
    <property type="entry name" value="Dynamin_stalk"/>
</dbReference>
<gene>
    <name evidence="4" type="ORF">ATEIFO6365_0009040900</name>
</gene>
<dbReference type="EMBL" id="BLJY01000009">
    <property type="protein sequence ID" value="GFF19046.1"/>
    <property type="molecule type" value="Genomic_DNA"/>
</dbReference>
<dbReference type="PROSITE" id="PS51718">
    <property type="entry name" value="G_DYNAMIN_2"/>
    <property type="match status" value="1"/>
</dbReference>